<name>A0A192H4X8_9LACO</name>
<accession>A0A192H4X8</accession>
<dbReference type="OrthoDB" id="2146345at2"/>
<organism evidence="1 2">
    <name type="scientific">Loigolactobacillus backii</name>
    <dbReference type="NCBI Taxonomy" id="375175"/>
    <lineage>
        <taxon>Bacteria</taxon>
        <taxon>Bacillati</taxon>
        <taxon>Bacillota</taxon>
        <taxon>Bacilli</taxon>
        <taxon>Lactobacillales</taxon>
        <taxon>Lactobacillaceae</taxon>
        <taxon>Loigolactobacillus</taxon>
    </lineage>
</organism>
<sequence length="63" mass="7353">MTDYKTQLAELEAGKRQIIEVSKDDFYAFRTAWLDYPRRKSIVGEAHRGGNVTYHYDRTAGQK</sequence>
<keyword evidence="2" id="KW-1185">Reference proteome</keyword>
<dbReference type="RefSeq" id="WP_068225413.1">
    <property type="nucleotide sequence ID" value="NZ_CP014623.1"/>
</dbReference>
<gene>
    <name evidence="1" type="ORF">AYR53_12085</name>
</gene>
<dbReference type="GeneID" id="42983001"/>
<dbReference type="STRING" id="375175.AYR53_12085"/>
<dbReference type="Proteomes" id="UP000078582">
    <property type="component" value="Chromosome"/>
</dbReference>
<dbReference type="AlphaFoldDB" id="A0A192H4X8"/>
<dbReference type="KEGG" id="lbt:AYR52_07355"/>
<dbReference type="EMBL" id="CP014873">
    <property type="protein sequence ID" value="ANK63435.1"/>
    <property type="molecule type" value="Genomic_DNA"/>
</dbReference>
<reference evidence="1 2" key="1">
    <citation type="submission" date="2016-03" db="EMBL/GenBank/DDBJ databases">
        <title>Pediococcus and Lactobacillus from brewery environment - whole genome sequencing and assembly.</title>
        <authorList>
            <person name="Behr J."/>
            <person name="Geissler A.J."/>
            <person name="Vogel R.F."/>
        </authorList>
    </citation>
    <scope>NUCLEOTIDE SEQUENCE [LARGE SCALE GENOMIC DNA]</scope>
    <source>
        <strain evidence="1 2">TMW 1.1989</strain>
    </source>
</reference>
<protein>
    <submittedName>
        <fullName evidence="1">Uncharacterized protein</fullName>
    </submittedName>
</protein>
<proteinExistence type="predicted"/>
<evidence type="ECO:0000313" key="2">
    <source>
        <dbReference type="Proteomes" id="UP000078582"/>
    </source>
</evidence>
<evidence type="ECO:0000313" key="1">
    <source>
        <dbReference type="EMBL" id="ANK63435.1"/>
    </source>
</evidence>